<dbReference type="Gene3D" id="3.30.565.10">
    <property type="entry name" value="Histidine kinase-like ATPase, C-terminal domain"/>
    <property type="match status" value="1"/>
</dbReference>
<protein>
    <submittedName>
        <fullName evidence="6">Putative histidine kinase HHK15p</fullName>
    </submittedName>
</protein>
<dbReference type="CDD" id="cd17546">
    <property type="entry name" value="REC_hyHK_CKI1_RcsC-like"/>
    <property type="match status" value="1"/>
</dbReference>
<evidence type="ECO:0000313" key="6">
    <source>
        <dbReference type="EMBL" id="KAF2670055.1"/>
    </source>
</evidence>
<accession>A0A6A6UCS4</accession>
<dbReference type="CDD" id="cd00130">
    <property type="entry name" value="PAS"/>
    <property type="match status" value="1"/>
</dbReference>
<dbReference type="PANTHER" id="PTHR43719:SF31">
    <property type="entry name" value="HISTIDINE KINASE"/>
    <property type="match status" value="1"/>
</dbReference>
<dbReference type="InterPro" id="IPR001789">
    <property type="entry name" value="Sig_transdc_resp-reg_receiver"/>
</dbReference>
<feature type="modified residue" description="4-aspartylphosphate" evidence="2">
    <location>
        <position position="906"/>
    </location>
</feature>
<dbReference type="GO" id="GO:0000155">
    <property type="term" value="F:phosphorelay sensor kinase activity"/>
    <property type="evidence" value="ECO:0007669"/>
    <property type="project" value="InterPro"/>
</dbReference>
<feature type="region of interest" description="Disordered" evidence="3">
    <location>
        <begin position="776"/>
        <end position="798"/>
    </location>
</feature>
<keyword evidence="1 2" id="KW-0597">Phosphoprotein</keyword>
<dbReference type="Gene3D" id="3.30.450.20">
    <property type="entry name" value="PAS domain"/>
    <property type="match status" value="2"/>
</dbReference>
<evidence type="ECO:0000259" key="4">
    <source>
        <dbReference type="PROSITE" id="PS50109"/>
    </source>
</evidence>
<dbReference type="InterPro" id="IPR000014">
    <property type="entry name" value="PAS"/>
</dbReference>
<organism evidence="6 7">
    <name type="scientific">Microthyrium microscopicum</name>
    <dbReference type="NCBI Taxonomy" id="703497"/>
    <lineage>
        <taxon>Eukaryota</taxon>
        <taxon>Fungi</taxon>
        <taxon>Dikarya</taxon>
        <taxon>Ascomycota</taxon>
        <taxon>Pezizomycotina</taxon>
        <taxon>Dothideomycetes</taxon>
        <taxon>Dothideomycetes incertae sedis</taxon>
        <taxon>Microthyriales</taxon>
        <taxon>Microthyriaceae</taxon>
        <taxon>Microthyrium</taxon>
    </lineage>
</organism>
<dbReference type="SUPFAM" id="SSF55785">
    <property type="entry name" value="PYP-like sensor domain (PAS domain)"/>
    <property type="match status" value="1"/>
</dbReference>
<dbReference type="InterPro" id="IPR050956">
    <property type="entry name" value="2C_system_His_kinase"/>
</dbReference>
<dbReference type="SMART" id="SM00448">
    <property type="entry name" value="REC"/>
    <property type="match status" value="1"/>
</dbReference>
<dbReference type="InterPro" id="IPR005467">
    <property type="entry name" value="His_kinase_dom"/>
</dbReference>
<dbReference type="SUPFAM" id="SSF47384">
    <property type="entry name" value="Homodimeric domain of signal transducing histidine kinase"/>
    <property type="match status" value="1"/>
</dbReference>
<dbReference type="InterPro" id="IPR004358">
    <property type="entry name" value="Sig_transdc_His_kin-like_C"/>
</dbReference>
<sequence length="983" mass="109906">MTTLDTINSWTRFLPDTDHIRFIKSVDWSKTHVGPIENWPPGLRQSFYQVIADSRPATLYWGPEYVPIYNEAFVPLAGKTHPSLMGSTFKQGFPEIWQGIGPLFELATSTGAAADVIEAPMTVERNGYPEETFFTGNFTPIRDSEGEIVGFYNALFEVTKQKINDRRTAVLNRIASSTNLTTESVCRHVMDCLETNENDITMAIMYQLDGEDEPENVFHLRGQLGVPEEHPLLVDGQSWSSSKGLIPLCRLARSRGTPMVFTVNEMFHDIIWRGPGGPSRSVAIIPLSSGTRLLGFLITGTNPLLLDEQNTQFLQDLSRMVSGVMTLAVSVTQSRRRQERLERDLANSDIKIQHLVQHASVAMVHLLVDGTTIWANNQYFAMVEQEPTELQHDYGIFQFVLEEDLPIAENAWQQVVNGEERVSAEVRLKRPYVPPIGDSVPATVLLLAFPYRENDTVRSVMACATDVSRLKWAETWQARIAKDAQEAKRQQEAFIDIVSHEMRNPLSAIVHCVDSIITSFEDLHDHTSIPQPYVDALTENVSAARIIETCVEHQRYIIDSVLTLGRMESEMLSITPRVVLLESLTESIIAMFAKEMEYSNISLQLVAHPSYAQLEIDQVLADASRITQILINLLTNAIKFVKNEVNRHIKVQYGACKTHPRLSFPTDTHWAEKGDKAEDATLREEWGDGEQIYLTFSVKDSGIGVDQAQQSRIFERFKQANIKTHVFYGGSGLGLFISKQLTEKQGGEIGIRSAPGQGSTFIFYILVRRAPTALHTSPHSKGPIKSQIPMSRTPVRSPESLPAAQEIDDDVPIHVLLVEDNLVNQTVLRKQLQRLNCIVHTANHGADALSLLPKFSCYANTTGGNGNDATEQSITSHPKTDIIGEEVQEETVAEVQKIPLDIILMDAQMPIMGGLECTRRIRSMQNKGLLKRHVPIIAVTANARVEQREEMVAAGSDTVMSKPFKSKDLVAMMKEQLKIHGRG</sequence>
<dbReference type="PANTHER" id="PTHR43719">
    <property type="entry name" value="TWO-COMPONENT HISTIDINE KINASE"/>
    <property type="match status" value="1"/>
</dbReference>
<evidence type="ECO:0000256" key="1">
    <source>
        <dbReference type="ARBA" id="ARBA00022553"/>
    </source>
</evidence>
<feature type="domain" description="Response regulatory" evidence="5">
    <location>
        <begin position="814"/>
        <end position="977"/>
    </location>
</feature>
<dbReference type="SMART" id="SM00388">
    <property type="entry name" value="HisKA"/>
    <property type="match status" value="1"/>
</dbReference>
<dbReference type="InterPro" id="IPR003594">
    <property type="entry name" value="HATPase_dom"/>
</dbReference>
<dbReference type="Gene3D" id="3.40.50.2300">
    <property type="match status" value="1"/>
</dbReference>
<dbReference type="Gene3D" id="1.10.287.130">
    <property type="match status" value="1"/>
</dbReference>
<dbReference type="PRINTS" id="PR00344">
    <property type="entry name" value="BCTRLSENSOR"/>
</dbReference>
<keyword evidence="6" id="KW-0808">Transferase</keyword>
<dbReference type="Pfam" id="PF00072">
    <property type="entry name" value="Response_reg"/>
    <property type="match status" value="1"/>
</dbReference>
<gene>
    <name evidence="6" type="ORF">BT63DRAFT_446540</name>
</gene>
<dbReference type="PROSITE" id="PS50109">
    <property type="entry name" value="HIS_KIN"/>
    <property type="match status" value="1"/>
</dbReference>
<name>A0A6A6UCS4_9PEZI</name>
<evidence type="ECO:0000256" key="2">
    <source>
        <dbReference type="PROSITE-ProRule" id="PRU00169"/>
    </source>
</evidence>
<dbReference type="InterPro" id="IPR036097">
    <property type="entry name" value="HisK_dim/P_sf"/>
</dbReference>
<dbReference type="SUPFAM" id="SSF55874">
    <property type="entry name" value="ATPase domain of HSP90 chaperone/DNA topoisomerase II/histidine kinase"/>
    <property type="match status" value="1"/>
</dbReference>
<dbReference type="InterPro" id="IPR036890">
    <property type="entry name" value="HATPase_C_sf"/>
</dbReference>
<feature type="domain" description="Histidine kinase" evidence="4">
    <location>
        <begin position="497"/>
        <end position="769"/>
    </location>
</feature>
<dbReference type="InterPro" id="IPR011006">
    <property type="entry name" value="CheY-like_superfamily"/>
</dbReference>
<dbReference type="InterPro" id="IPR003661">
    <property type="entry name" value="HisK_dim/P_dom"/>
</dbReference>
<dbReference type="OrthoDB" id="60033at2759"/>
<dbReference type="SUPFAM" id="SSF52172">
    <property type="entry name" value="CheY-like"/>
    <property type="match status" value="1"/>
</dbReference>
<dbReference type="Pfam" id="PF02518">
    <property type="entry name" value="HATPase_c"/>
    <property type="match status" value="1"/>
</dbReference>
<dbReference type="PROSITE" id="PS50110">
    <property type="entry name" value="RESPONSE_REGULATORY"/>
    <property type="match status" value="1"/>
</dbReference>
<dbReference type="AlphaFoldDB" id="A0A6A6UCS4"/>
<dbReference type="CDD" id="cd00082">
    <property type="entry name" value="HisKA"/>
    <property type="match status" value="1"/>
</dbReference>
<proteinExistence type="predicted"/>
<dbReference type="EMBL" id="MU004234">
    <property type="protein sequence ID" value="KAF2670055.1"/>
    <property type="molecule type" value="Genomic_DNA"/>
</dbReference>
<evidence type="ECO:0000259" key="5">
    <source>
        <dbReference type="PROSITE" id="PS50110"/>
    </source>
</evidence>
<evidence type="ECO:0000256" key="3">
    <source>
        <dbReference type="SAM" id="MobiDB-lite"/>
    </source>
</evidence>
<dbReference type="Proteomes" id="UP000799302">
    <property type="component" value="Unassembled WGS sequence"/>
</dbReference>
<evidence type="ECO:0000313" key="7">
    <source>
        <dbReference type="Proteomes" id="UP000799302"/>
    </source>
</evidence>
<keyword evidence="6" id="KW-0418">Kinase</keyword>
<reference evidence="6" key="1">
    <citation type="journal article" date="2020" name="Stud. Mycol.">
        <title>101 Dothideomycetes genomes: a test case for predicting lifestyles and emergence of pathogens.</title>
        <authorList>
            <person name="Haridas S."/>
            <person name="Albert R."/>
            <person name="Binder M."/>
            <person name="Bloem J."/>
            <person name="Labutti K."/>
            <person name="Salamov A."/>
            <person name="Andreopoulos B."/>
            <person name="Baker S."/>
            <person name="Barry K."/>
            <person name="Bills G."/>
            <person name="Bluhm B."/>
            <person name="Cannon C."/>
            <person name="Castanera R."/>
            <person name="Culley D."/>
            <person name="Daum C."/>
            <person name="Ezra D."/>
            <person name="Gonzalez J."/>
            <person name="Henrissat B."/>
            <person name="Kuo A."/>
            <person name="Liang C."/>
            <person name="Lipzen A."/>
            <person name="Lutzoni F."/>
            <person name="Magnuson J."/>
            <person name="Mondo S."/>
            <person name="Nolan M."/>
            <person name="Ohm R."/>
            <person name="Pangilinan J."/>
            <person name="Park H.-J."/>
            <person name="Ramirez L."/>
            <person name="Alfaro M."/>
            <person name="Sun H."/>
            <person name="Tritt A."/>
            <person name="Yoshinaga Y."/>
            <person name="Zwiers L.-H."/>
            <person name="Turgeon B."/>
            <person name="Goodwin S."/>
            <person name="Spatafora J."/>
            <person name="Crous P."/>
            <person name="Grigoriev I."/>
        </authorList>
    </citation>
    <scope>NUCLEOTIDE SEQUENCE</scope>
    <source>
        <strain evidence="6">CBS 115976</strain>
    </source>
</reference>
<dbReference type="SMART" id="SM00387">
    <property type="entry name" value="HATPase_c"/>
    <property type="match status" value="1"/>
</dbReference>
<dbReference type="Pfam" id="PF00512">
    <property type="entry name" value="HisKA"/>
    <property type="match status" value="1"/>
</dbReference>
<keyword evidence="7" id="KW-1185">Reference proteome</keyword>
<dbReference type="InterPro" id="IPR035965">
    <property type="entry name" value="PAS-like_dom_sf"/>
</dbReference>